<sequence length="433" mass="46967">GVGLLDRTGVPGAARLDARLRARGDLADRDDLRGARSGGLRPRHGAAAGAGQGARAVGGAPAARARRPGLRPGQARPDARDPRHHAVRPDRLRQPGARLGQLGDPRARRLRRPEGAVPAPAARGRPALRVLDDRAAHRRRRPDAARDDRRARGRRVGRQRPQVVLLERQRRRLPDRDGGHRPRGAPLPEGVDDHRAGRHAGCADPARHPDDGAPGRALRPPRRALGDRLRERPRAEGEPPRAAGRRLPDRPAPPRAGTHPPLHALARRLAAGVRHALRARRLALRARLPAVGEADDPELGRRLRRPDAGRAADDAARRLEDGHRGRERGAAGHRADQVLRRGGDARRRRPRAADPRVAGLLDRPAARGDVPLRARRADLRRTRRGAPPVRRAPDPAGLHGAGGRRALRAHPGPPRAGPRPLRRPAGGGDLQRL</sequence>
<reference evidence="2" key="1">
    <citation type="submission" date="2020-02" db="EMBL/GenBank/DDBJ databases">
        <authorList>
            <person name="Meier V. D."/>
        </authorList>
    </citation>
    <scope>NUCLEOTIDE SEQUENCE</scope>
    <source>
        <strain evidence="2">AVDCRST_MAG30</strain>
    </source>
</reference>
<feature type="region of interest" description="Disordered" evidence="1">
    <location>
        <begin position="297"/>
        <end position="433"/>
    </location>
</feature>
<organism evidence="2">
    <name type="scientific">uncultured Solirubrobacteraceae bacterium</name>
    <dbReference type="NCBI Taxonomy" id="1162706"/>
    <lineage>
        <taxon>Bacteria</taxon>
        <taxon>Bacillati</taxon>
        <taxon>Actinomycetota</taxon>
        <taxon>Thermoleophilia</taxon>
        <taxon>Solirubrobacterales</taxon>
        <taxon>Solirubrobacteraceae</taxon>
        <taxon>environmental samples</taxon>
    </lineage>
</organism>
<feature type="region of interest" description="Disordered" evidence="1">
    <location>
        <begin position="21"/>
        <end position="260"/>
    </location>
</feature>
<evidence type="ECO:0000313" key="2">
    <source>
        <dbReference type="EMBL" id="CAA9487600.1"/>
    </source>
</evidence>
<feature type="non-terminal residue" evidence="2">
    <location>
        <position position="1"/>
    </location>
</feature>
<feature type="compositionally biased region" description="Basic and acidic residues" evidence="1">
    <location>
        <begin position="298"/>
        <end position="345"/>
    </location>
</feature>
<feature type="non-terminal residue" evidence="2">
    <location>
        <position position="433"/>
    </location>
</feature>
<gene>
    <name evidence="2" type="ORF">AVDCRST_MAG30-1189</name>
</gene>
<accession>A0A6J4S811</accession>
<feature type="compositionally biased region" description="Low complexity" evidence="1">
    <location>
        <begin position="115"/>
        <end position="129"/>
    </location>
</feature>
<protein>
    <submittedName>
        <fullName evidence="2">Acyl-CoA dehydrogenase</fullName>
    </submittedName>
</protein>
<evidence type="ECO:0000256" key="1">
    <source>
        <dbReference type="SAM" id="MobiDB-lite"/>
    </source>
</evidence>
<feature type="compositionally biased region" description="Low complexity" evidence="1">
    <location>
        <begin position="385"/>
        <end position="398"/>
    </location>
</feature>
<proteinExistence type="predicted"/>
<feature type="compositionally biased region" description="Basic and acidic residues" evidence="1">
    <location>
        <begin position="224"/>
        <end position="239"/>
    </location>
</feature>
<feature type="compositionally biased region" description="Low complexity" evidence="1">
    <location>
        <begin position="45"/>
        <end position="63"/>
    </location>
</feature>
<feature type="compositionally biased region" description="Basic and acidic residues" evidence="1">
    <location>
        <begin position="364"/>
        <end position="380"/>
    </location>
</feature>
<dbReference type="EMBL" id="CADCVS010000180">
    <property type="protein sequence ID" value="CAA9487600.1"/>
    <property type="molecule type" value="Genomic_DNA"/>
</dbReference>
<feature type="compositionally biased region" description="Basic and acidic residues" evidence="1">
    <location>
        <begin position="21"/>
        <end position="34"/>
    </location>
</feature>
<dbReference type="AlphaFoldDB" id="A0A6J4S811"/>
<name>A0A6J4S811_9ACTN</name>